<dbReference type="EMBL" id="CP000699">
    <property type="protein sequence ID" value="ABQ66420.1"/>
    <property type="molecule type" value="Genomic_DNA"/>
</dbReference>
<evidence type="ECO:0000313" key="9">
    <source>
        <dbReference type="Proteomes" id="UP000001989"/>
    </source>
</evidence>
<evidence type="ECO:0000256" key="5">
    <source>
        <dbReference type="ARBA" id="ARBA00022801"/>
    </source>
</evidence>
<dbReference type="OrthoDB" id="9811409at2"/>
<keyword evidence="3" id="KW-0540">Nuclease</keyword>
<gene>
    <name evidence="8" type="ordered locus">Swit_0047</name>
</gene>
<keyword evidence="5" id="KW-0378">Hydrolase</keyword>
<dbReference type="AlphaFoldDB" id="A0A9J9H7K1"/>
<keyword evidence="4" id="KW-0255">Endonuclease</keyword>
<dbReference type="Proteomes" id="UP000001989">
    <property type="component" value="Chromosome"/>
</dbReference>
<evidence type="ECO:0000256" key="3">
    <source>
        <dbReference type="ARBA" id="ARBA00022722"/>
    </source>
</evidence>
<keyword evidence="9" id="KW-1185">Reference proteome</keyword>
<protein>
    <submittedName>
        <fullName evidence="8">YcfA family protein</fullName>
    </submittedName>
</protein>
<dbReference type="SUPFAM" id="SSF54786">
    <property type="entry name" value="YcfA/nrd intein domain"/>
    <property type="match status" value="1"/>
</dbReference>
<evidence type="ECO:0000313" key="8">
    <source>
        <dbReference type="EMBL" id="ABQ66420.1"/>
    </source>
</evidence>
<keyword evidence="2" id="KW-1277">Toxin-antitoxin system</keyword>
<evidence type="ECO:0000256" key="2">
    <source>
        <dbReference type="ARBA" id="ARBA00022649"/>
    </source>
</evidence>
<dbReference type="InterPro" id="IPR012933">
    <property type="entry name" value="HicA_mRNA_interferase"/>
</dbReference>
<dbReference type="KEGG" id="swi:Swit_0047"/>
<dbReference type="InterPro" id="IPR038570">
    <property type="entry name" value="HicA_sf"/>
</dbReference>
<sequence length="66" mass="7692">MCKYLHMERDSRKIIKRLLSEGWEQVSARGSHHKFRRDEVSLIVPHPKRDLPIGTARSIARAAGWL</sequence>
<evidence type="ECO:0000256" key="6">
    <source>
        <dbReference type="ARBA" id="ARBA00022884"/>
    </source>
</evidence>
<accession>A0A9J9H7K1</accession>
<organism evidence="8 9">
    <name type="scientific">Rhizorhabdus wittichii (strain DSM 6014 / CCUG 31198 / JCM 15750 / NBRC 105917 / EY 4224 / RW1)</name>
    <name type="common">Sphingomonas wittichii</name>
    <dbReference type="NCBI Taxonomy" id="392499"/>
    <lineage>
        <taxon>Bacteria</taxon>
        <taxon>Pseudomonadati</taxon>
        <taxon>Pseudomonadota</taxon>
        <taxon>Alphaproteobacteria</taxon>
        <taxon>Sphingomonadales</taxon>
        <taxon>Sphingomonadaceae</taxon>
        <taxon>Rhizorhabdus</taxon>
    </lineage>
</organism>
<dbReference type="GO" id="GO:0004519">
    <property type="term" value="F:endonuclease activity"/>
    <property type="evidence" value="ECO:0007669"/>
    <property type="project" value="UniProtKB-KW"/>
</dbReference>
<dbReference type="GO" id="GO:0016787">
    <property type="term" value="F:hydrolase activity"/>
    <property type="evidence" value="ECO:0007669"/>
    <property type="project" value="UniProtKB-KW"/>
</dbReference>
<name>A0A9J9H7K1_RHIWR</name>
<dbReference type="Pfam" id="PF07927">
    <property type="entry name" value="HicA_toxin"/>
    <property type="match status" value="1"/>
</dbReference>
<keyword evidence="7" id="KW-0346">Stress response</keyword>
<dbReference type="GO" id="GO:0003729">
    <property type="term" value="F:mRNA binding"/>
    <property type="evidence" value="ECO:0007669"/>
    <property type="project" value="InterPro"/>
</dbReference>
<evidence type="ECO:0000256" key="4">
    <source>
        <dbReference type="ARBA" id="ARBA00022759"/>
    </source>
</evidence>
<dbReference type="Gene3D" id="3.30.920.30">
    <property type="entry name" value="Hypothetical protein"/>
    <property type="match status" value="1"/>
</dbReference>
<keyword evidence="6" id="KW-0694">RNA-binding</keyword>
<reference evidence="8 9" key="1">
    <citation type="journal article" date="2010" name="J. Bacteriol.">
        <title>Genome sequence of the dioxin-mineralizing bacterium Sphingomonas wittichii RW1.</title>
        <authorList>
            <person name="Miller T.R."/>
            <person name="Delcher A.L."/>
            <person name="Salzberg S.L."/>
            <person name="Saunders E."/>
            <person name="Detter J.C."/>
            <person name="Halden R.U."/>
        </authorList>
    </citation>
    <scope>NUCLEOTIDE SEQUENCE [LARGE SCALE GENOMIC DNA]</scope>
    <source>
        <strain evidence="9">DSM 6014 / CCUG 31198 / JCM 15750 / NBRC 105917 / EY 4224 / RW1</strain>
    </source>
</reference>
<proteinExistence type="inferred from homology"/>
<comment type="similarity">
    <text evidence="1">Belongs to the HicA mRNA interferase family.</text>
</comment>
<evidence type="ECO:0000256" key="1">
    <source>
        <dbReference type="ARBA" id="ARBA00006620"/>
    </source>
</evidence>
<evidence type="ECO:0000256" key="7">
    <source>
        <dbReference type="ARBA" id="ARBA00023016"/>
    </source>
</evidence>